<dbReference type="Proteomes" id="UP001564657">
    <property type="component" value="Unassembled WGS sequence"/>
</dbReference>
<dbReference type="InterPro" id="IPR027417">
    <property type="entry name" value="P-loop_NTPase"/>
</dbReference>
<dbReference type="InterPro" id="IPR035965">
    <property type="entry name" value="PAS-like_dom_sf"/>
</dbReference>
<dbReference type="PROSITE" id="PS50112">
    <property type="entry name" value="PAS"/>
    <property type="match status" value="1"/>
</dbReference>
<dbReference type="SUPFAM" id="SSF52540">
    <property type="entry name" value="P-loop containing nucleoside triphosphate hydrolases"/>
    <property type="match status" value="1"/>
</dbReference>
<dbReference type="InterPro" id="IPR025944">
    <property type="entry name" value="Sigma_54_int_dom_CS"/>
</dbReference>
<dbReference type="EMBL" id="JBGEWD010000003">
    <property type="protein sequence ID" value="MEY7999659.1"/>
    <property type="molecule type" value="Genomic_DNA"/>
</dbReference>
<dbReference type="SMART" id="SM00382">
    <property type="entry name" value="AAA"/>
    <property type="match status" value="1"/>
</dbReference>
<dbReference type="Pfam" id="PF02954">
    <property type="entry name" value="HTH_8"/>
    <property type="match status" value="1"/>
</dbReference>
<feature type="domain" description="PAS" evidence="7">
    <location>
        <begin position="191"/>
        <end position="253"/>
    </location>
</feature>
<organism evidence="8 9">
    <name type="scientific">Clostridium moutaii</name>
    <dbReference type="NCBI Taxonomy" id="3240932"/>
    <lineage>
        <taxon>Bacteria</taxon>
        <taxon>Bacillati</taxon>
        <taxon>Bacillota</taxon>
        <taxon>Clostridia</taxon>
        <taxon>Eubacteriales</taxon>
        <taxon>Clostridiaceae</taxon>
        <taxon>Clostridium</taxon>
    </lineage>
</organism>
<dbReference type="Pfam" id="PF06506">
    <property type="entry name" value="PrpR_N"/>
    <property type="match status" value="1"/>
</dbReference>
<keyword evidence="1" id="KW-0547">Nucleotide-binding</keyword>
<evidence type="ECO:0000259" key="7">
    <source>
        <dbReference type="PROSITE" id="PS50112"/>
    </source>
</evidence>
<evidence type="ECO:0000256" key="2">
    <source>
        <dbReference type="ARBA" id="ARBA00022840"/>
    </source>
</evidence>
<dbReference type="InterPro" id="IPR002197">
    <property type="entry name" value="HTH_Fis"/>
</dbReference>
<dbReference type="InterPro" id="IPR025662">
    <property type="entry name" value="Sigma_54_int_dom_ATP-bd_1"/>
</dbReference>
<reference evidence="8 9" key="1">
    <citation type="submission" date="2024-08" db="EMBL/GenBank/DDBJ databases">
        <title>Clostridium lapicellarii sp. nov., and Clostridium renhuaiense sp. nov., two species isolated from the mud in a fermentation cellar used for producing sauce-flavour Chinese liquors.</title>
        <authorList>
            <person name="Yang F."/>
            <person name="Wang H."/>
            <person name="Chen L.Q."/>
            <person name="Zhou N."/>
            <person name="Lu J.J."/>
            <person name="Pu X.X."/>
            <person name="Wan B."/>
            <person name="Wang L."/>
            <person name="Liu S.J."/>
        </authorList>
    </citation>
    <scope>NUCLEOTIDE SEQUENCE [LARGE SCALE GENOMIC DNA]</scope>
    <source>
        <strain evidence="8 9">MT-5</strain>
    </source>
</reference>
<dbReference type="Pfam" id="PF25601">
    <property type="entry name" value="AAA_lid_14"/>
    <property type="match status" value="1"/>
</dbReference>
<dbReference type="InterPro" id="IPR003593">
    <property type="entry name" value="AAA+_ATPase"/>
</dbReference>
<dbReference type="SUPFAM" id="SSF46689">
    <property type="entry name" value="Homeodomain-like"/>
    <property type="match status" value="1"/>
</dbReference>
<keyword evidence="4" id="KW-0238">DNA-binding</keyword>
<name>A0ABV4BLJ1_9CLOT</name>
<comment type="caution">
    <text evidence="8">The sequence shown here is derived from an EMBL/GenBank/DDBJ whole genome shotgun (WGS) entry which is preliminary data.</text>
</comment>
<dbReference type="CDD" id="cd00130">
    <property type="entry name" value="PAS"/>
    <property type="match status" value="1"/>
</dbReference>
<evidence type="ECO:0000313" key="8">
    <source>
        <dbReference type="EMBL" id="MEY7999659.1"/>
    </source>
</evidence>
<dbReference type="Gene3D" id="3.40.50.10660">
    <property type="entry name" value="PrpR receptor domain-like"/>
    <property type="match status" value="1"/>
</dbReference>
<dbReference type="InterPro" id="IPR025943">
    <property type="entry name" value="Sigma_54_int_dom_ATP-bd_2"/>
</dbReference>
<evidence type="ECO:0000256" key="4">
    <source>
        <dbReference type="ARBA" id="ARBA00023125"/>
    </source>
</evidence>
<dbReference type="SUPFAM" id="SSF55785">
    <property type="entry name" value="PYP-like sensor domain (PAS domain)"/>
    <property type="match status" value="1"/>
</dbReference>
<dbReference type="Gene3D" id="3.40.50.2300">
    <property type="match status" value="1"/>
</dbReference>
<dbReference type="SMART" id="SM00091">
    <property type="entry name" value="PAS"/>
    <property type="match status" value="1"/>
</dbReference>
<dbReference type="PANTHER" id="PTHR32071:SF57">
    <property type="entry name" value="C4-DICARBOXYLATE TRANSPORT TRANSCRIPTIONAL REGULATORY PROTEIN DCTD"/>
    <property type="match status" value="1"/>
</dbReference>
<keyword evidence="9" id="KW-1185">Reference proteome</keyword>
<dbReference type="PROSITE" id="PS00688">
    <property type="entry name" value="SIGMA54_INTERACT_3"/>
    <property type="match status" value="1"/>
</dbReference>
<evidence type="ECO:0000256" key="1">
    <source>
        <dbReference type="ARBA" id="ARBA00022741"/>
    </source>
</evidence>
<keyword evidence="2" id="KW-0067">ATP-binding</keyword>
<dbReference type="InterPro" id="IPR000014">
    <property type="entry name" value="PAS"/>
</dbReference>
<dbReference type="Gene3D" id="1.10.10.60">
    <property type="entry name" value="Homeodomain-like"/>
    <property type="match status" value="1"/>
</dbReference>
<accession>A0ABV4BLJ1</accession>
<dbReference type="PROSITE" id="PS00676">
    <property type="entry name" value="SIGMA54_INTERACT_2"/>
    <property type="match status" value="1"/>
</dbReference>
<keyword evidence="3" id="KW-0805">Transcription regulation</keyword>
<evidence type="ECO:0000256" key="3">
    <source>
        <dbReference type="ARBA" id="ARBA00023015"/>
    </source>
</evidence>
<dbReference type="Gene3D" id="1.10.8.60">
    <property type="match status" value="1"/>
</dbReference>
<dbReference type="InterPro" id="IPR010524">
    <property type="entry name" value="Sig_transdc_resp-reg_PrpR_N"/>
</dbReference>
<dbReference type="InterPro" id="IPR013767">
    <property type="entry name" value="PAS_fold"/>
</dbReference>
<feature type="domain" description="Sigma-54 factor interaction" evidence="6">
    <location>
        <begin position="321"/>
        <end position="549"/>
    </location>
</feature>
<dbReference type="PRINTS" id="PR01590">
    <property type="entry name" value="HTHFIS"/>
</dbReference>
<keyword evidence="5" id="KW-0804">Transcription</keyword>
<gene>
    <name evidence="8" type="ORF">AB8U03_05470</name>
</gene>
<dbReference type="PROSITE" id="PS50045">
    <property type="entry name" value="SIGMA54_INTERACT_4"/>
    <property type="match status" value="1"/>
</dbReference>
<dbReference type="InterPro" id="IPR002078">
    <property type="entry name" value="Sigma_54_int"/>
</dbReference>
<proteinExistence type="predicted"/>
<dbReference type="Gene3D" id="3.30.450.20">
    <property type="entry name" value="PAS domain"/>
    <property type="match status" value="1"/>
</dbReference>
<dbReference type="NCBIfam" id="TIGR00229">
    <property type="entry name" value="sensory_box"/>
    <property type="match status" value="1"/>
</dbReference>
<dbReference type="PANTHER" id="PTHR32071">
    <property type="entry name" value="TRANSCRIPTIONAL REGULATORY PROTEIN"/>
    <property type="match status" value="1"/>
</dbReference>
<evidence type="ECO:0000256" key="5">
    <source>
        <dbReference type="ARBA" id="ARBA00023163"/>
    </source>
</evidence>
<dbReference type="InterPro" id="IPR009057">
    <property type="entry name" value="Homeodomain-like_sf"/>
</dbReference>
<protein>
    <submittedName>
        <fullName evidence="8">Sigma 54-interacting transcriptional regulator</fullName>
    </submittedName>
</protein>
<dbReference type="Pfam" id="PF00158">
    <property type="entry name" value="Sigma54_activat"/>
    <property type="match status" value="1"/>
</dbReference>
<evidence type="ECO:0000259" key="6">
    <source>
        <dbReference type="PROSITE" id="PS50045"/>
    </source>
</evidence>
<sequence length="621" mass="69895">MSQIGYIAPNMKMAMRAKNVFSKHGIDVAVEIGNIENGADKAEILVKKGVKAFIARGGTALSIRSRLDVPVIEISITTEDIANAILKASKFCNNIEIIGFYNLVNGLETFNPLLTVKLKQVYVKNKDQFYEEIYKAKKEGINAIIGGAIQCKIAKKLGLHSIFLESGSQAIYDAYCQSEVLVNSLLQERQRAEEIRAILDYARDGFVVINNKGEITLINDAATKMFKCSVAEVIGKSLMKVCPNLGGLIEVLHTGKEHINDITSIGAMAVIYNRIPIVVQEQIVGAVVTFQDINILQEAESKVRRKINESGLYAKYTFDDIYGISEEIRKTIKFARQFAKSESTILITGETGTGKEVFAQSIHNASYRIKGPFVAVNCASLPQTLLESELFGYVEGAFTGARKKGKIGLFELAHKGTIFLDEVSEIPLELQGRLLRVLQERSVMRLGDDKIIPIDVRIIVSTNRDLVDYVKQGHFREDLFFRLNILALHMPPLRQRTEDIPILADKFLREYNSQNKPLILSEKTLDILTSYRWPGNIRELRNLMERIFILNTGDFVELELIEEFIETNRKLFSTDVIRSIPTMQKIKEVLATVDNNKSKAAKILGIDRSTLWRWLKNKNIT</sequence>
<dbReference type="PROSITE" id="PS00675">
    <property type="entry name" value="SIGMA54_INTERACT_1"/>
    <property type="match status" value="1"/>
</dbReference>
<dbReference type="RefSeq" id="WP_369703539.1">
    <property type="nucleotide sequence ID" value="NZ_JBGEWD010000003.1"/>
</dbReference>
<dbReference type="Pfam" id="PF00989">
    <property type="entry name" value="PAS"/>
    <property type="match status" value="1"/>
</dbReference>
<evidence type="ECO:0000313" key="9">
    <source>
        <dbReference type="Proteomes" id="UP001564657"/>
    </source>
</evidence>
<dbReference type="Gene3D" id="3.40.50.300">
    <property type="entry name" value="P-loop containing nucleotide triphosphate hydrolases"/>
    <property type="match status" value="1"/>
</dbReference>
<dbReference type="CDD" id="cd00009">
    <property type="entry name" value="AAA"/>
    <property type="match status" value="1"/>
</dbReference>
<dbReference type="SUPFAM" id="SSF159800">
    <property type="entry name" value="PrpR receptor domain-like"/>
    <property type="match status" value="1"/>
</dbReference>
<dbReference type="InterPro" id="IPR058031">
    <property type="entry name" value="AAA_lid_NorR"/>
</dbReference>